<evidence type="ECO:0000313" key="2">
    <source>
        <dbReference type="Proteomes" id="UP000291130"/>
    </source>
</evidence>
<reference evidence="1 2" key="1">
    <citation type="submission" date="2019-02" db="EMBL/GenBank/DDBJ databases">
        <title>Complete genome sequence of Pseudomonas sp. SNU WT1 isolated from rainbow trout.</title>
        <authorList>
            <person name="Oh W.T."/>
            <person name="Park S.C."/>
        </authorList>
    </citation>
    <scope>NUCLEOTIDE SEQUENCE [LARGE SCALE GENOMIC DNA]</scope>
    <source>
        <strain evidence="1 2">SNU WT1</strain>
    </source>
</reference>
<dbReference type="AlphaFoldDB" id="A0A411MEA7"/>
<dbReference type="EMBL" id="CP035952">
    <property type="protein sequence ID" value="QBF25185.1"/>
    <property type="molecule type" value="Genomic_DNA"/>
</dbReference>
<sequence length="267" mass="30721">MSKSQHILFVFEGERAEKLISRKFIEYYFSDALGSVVTTAFCGEIYQLLEKMKDDDFGLGSIDLFPLLQEIPQNQLLKSYRRDQFSEIYLFFDYDPHASKACDVKIQELLGFFTQETDHGKLFISYPMVEAVRCLHEDCGVDCFSTLAVPLAYGNAFKDFSSKYASNTFRQVNVWSRQYWDEIVLRHCEKANLIVNGQSELPETPIESHEIFEGQLRFINESGLVYVLSSFPLMLASYYGMPKVRSFLRGSLSGNNCPHRQLLEALP</sequence>
<dbReference type="KEGG" id="ptk:EXN22_05585"/>
<dbReference type="RefSeq" id="WP_130263128.1">
    <property type="nucleotide sequence ID" value="NZ_CP035952.1"/>
</dbReference>
<dbReference type="Proteomes" id="UP000291130">
    <property type="component" value="Chromosome"/>
</dbReference>
<dbReference type="OrthoDB" id="9796831at2"/>
<proteinExistence type="predicted"/>
<gene>
    <name evidence="1" type="ORF">EXN22_05585</name>
</gene>
<name>A0A411MEA7_9PSED</name>
<evidence type="ECO:0000313" key="1">
    <source>
        <dbReference type="EMBL" id="QBF25185.1"/>
    </source>
</evidence>
<keyword evidence="2" id="KW-1185">Reference proteome</keyword>
<organism evidence="1 2">
    <name type="scientific">Pseudomonas tructae</name>
    <dbReference type="NCBI Taxonomy" id="2518644"/>
    <lineage>
        <taxon>Bacteria</taxon>
        <taxon>Pseudomonadati</taxon>
        <taxon>Pseudomonadota</taxon>
        <taxon>Gammaproteobacteria</taxon>
        <taxon>Pseudomonadales</taxon>
        <taxon>Pseudomonadaceae</taxon>
        <taxon>Pseudomonas</taxon>
    </lineage>
</organism>
<accession>A0A411MEA7</accession>
<protein>
    <submittedName>
        <fullName evidence="1">Uncharacterized protein</fullName>
    </submittedName>
</protein>